<evidence type="ECO:0000256" key="4">
    <source>
        <dbReference type="ARBA" id="ARBA00022692"/>
    </source>
</evidence>
<dbReference type="Gene3D" id="3.40.50.720">
    <property type="entry name" value="NAD(P)-binding Rossmann-like Domain"/>
    <property type="match status" value="1"/>
</dbReference>
<protein>
    <submittedName>
        <fullName evidence="9">Sugar transferase</fullName>
    </submittedName>
</protein>
<dbReference type="AlphaFoldDB" id="A0A934UV35"/>
<evidence type="ECO:0000313" key="10">
    <source>
        <dbReference type="Proteomes" id="UP000608530"/>
    </source>
</evidence>
<keyword evidence="5 7" id="KW-1133">Transmembrane helix</keyword>
<comment type="subcellular location">
    <subcellularLocation>
        <location evidence="1">Membrane</location>
        <topology evidence="1">Multi-pass membrane protein</topology>
    </subcellularLocation>
</comment>
<comment type="caution">
    <text evidence="9">The sequence shown here is derived from an EMBL/GenBank/DDBJ whole genome shotgun (WGS) entry which is preliminary data.</text>
</comment>
<feature type="transmembrane region" description="Helical" evidence="7">
    <location>
        <begin position="12"/>
        <end position="34"/>
    </location>
</feature>
<keyword evidence="6 7" id="KW-0472">Membrane</keyword>
<dbReference type="RefSeq" id="WP_200115618.1">
    <property type="nucleotide sequence ID" value="NZ_JAEHOH010000013.1"/>
</dbReference>
<evidence type="ECO:0000256" key="1">
    <source>
        <dbReference type="ARBA" id="ARBA00004141"/>
    </source>
</evidence>
<dbReference type="PANTHER" id="PTHR30576">
    <property type="entry name" value="COLANIC BIOSYNTHESIS UDP-GLUCOSE LIPID CARRIER TRANSFERASE"/>
    <property type="match status" value="1"/>
</dbReference>
<dbReference type="InterPro" id="IPR017475">
    <property type="entry name" value="EPS_sugar_tfrase"/>
</dbReference>
<feature type="transmembrane region" description="Helical" evidence="7">
    <location>
        <begin position="117"/>
        <end position="138"/>
    </location>
</feature>
<dbReference type="InterPro" id="IPR003362">
    <property type="entry name" value="Bact_transf"/>
</dbReference>
<evidence type="ECO:0000256" key="6">
    <source>
        <dbReference type="ARBA" id="ARBA00023136"/>
    </source>
</evidence>
<accession>A0A934UV35</accession>
<dbReference type="GO" id="GO:0016780">
    <property type="term" value="F:phosphotransferase activity, for other substituted phosphate groups"/>
    <property type="evidence" value="ECO:0007669"/>
    <property type="project" value="TreeGrafter"/>
</dbReference>
<evidence type="ECO:0000256" key="5">
    <source>
        <dbReference type="ARBA" id="ARBA00022989"/>
    </source>
</evidence>
<gene>
    <name evidence="9" type="ORF">JD276_10590</name>
</gene>
<keyword evidence="10" id="KW-1185">Reference proteome</keyword>
<feature type="transmembrane region" description="Helical" evidence="7">
    <location>
        <begin position="93"/>
        <end position="111"/>
    </location>
</feature>
<evidence type="ECO:0000313" key="9">
    <source>
        <dbReference type="EMBL" id="MBK0419480.1"/>
    </source>
</evidence>
<organism evidence="9 10">
    <name type="scientific">Leucobacter chromiisoli</name>
    <dbReference type="NCBI Taxonomy" id="2796471"/>
    <lineage>
        <taxon>Bacteria</taxon>
        <taxon>Bacillati</taxon>
        <taxon>Actinomycetota</taxon>
        <taxon>Actinomycetes</taxon>
        <taxon>Micrococcales</taxon>
        <taxon>Microbacteriaceae</taxon>
        <taxon>Leucobacter</taxon>
    </lineage>
</organism>
<feature type="transmembrane region" description="Helical" evidence="7">
    <location>
        <begin position="54"/>
        <end position="72"/>
    </location>
</feature>
<dbReference type="Proteomes" id="UP000608530">
    <property type="component" value="Unassembled WGS sequence"/>
</dbReference>
<keyword evidence="3 9" id="KW-0808">Transferase</keyword>
<dbReference type="EMBL" id="JAEHOH010000013">
    <property type="protein sequence ID" value="MBK0419480.1"/>
    <property type="molecule type" value="Genomic_DNA"/>
</dbReference>
<keyword evidence="4 7" id="KW-0812">Transmembrane</keyword>
<proteinExistence type="inferred from homology"/>
<evidence type="ECO:0000259" key="8">
    <source>
        <dbReference type="Pfam" id="PF02397"/>
    </source>
</evidence>
<reference evidence="9" key="1">
    <citation type="submission" date="2020-12" db="EMBL/GenBank/DDBJ databases">
        <title>Leucobacter sp. CAS1, isolated from Chromium sludge.</title>
        <authorList>
            <person name="Xu Z."/>
        </authorList>
    </citation>
    <scope>NUCLEOTIDE SEQUENCE</scope>
    <source>
        <strain evidence="9">CSA1</strain>
    </source>
</reference>
<dbReference type="Pfam" id="PF02397">
    <property type="entry name" value="Bac_transf"/>
    <property type="match status" value="1"/>
</dbReference>
<sequence length="480" mass="53818">MAVSAPAWERRYARKLIATDIVVVVASVVASQVMRSGLATEELEFSPTAESNIQISYTILSGVLILGWLAALSLFDTRHPKVFGSGPDEYKRIINATFATFGVMAILAFALKSPIGRGYLLFALPAGLLALIVVRWAWRKRLHRRRQRGFNSYRTLVMGERVKVQHVTGQILRSRYAGFDLVGAVTEHGSSQDLAQGVKVLSDYDGLIDCIDEHQVDTLIVTAADTITPEQLKHIGWELESRGIDLIVAASLTDIAGPRIHMRPVADLPLIHVEYPAFTGRKYFAKRMFDLIGSALLILLLSPVMFAVGIAVKTTSSGPVFYSQERVGLRGQRFHMFKFRSMVQNADDQLQSLLDRQGTADKPLHKINNDPRITPVGRFIRRYSLDELPQLFNVFLGTMSLVGPRPQRDAEVDLYKRYDHRRLFVKPGITGLWQVSGRSNLEWEDAIRLDLYYVENWSMTGDLILLLRTARAVITSDGAH</sequence>
<dbReference type="GO" id="GO:0016020">
    <property type="term" value="C:membrane"/>
    <property type="evidence" value="ECO:0007669"/>
    <property type="project" value="UniProtKB-SubCell"/>
</dbReference>
<comment type="similarity">
    <text evidence="2">Belongs to the bacterial sugar transferase family.</text>
</comment>
<dbReference type="PANTHER" id="PTHR30576:SF10">
    <property type="entry name" value="SLL5057 PROTEIN"/>
    <property type="match status" value="1"/>
</dbReference>
<feature type="transmembrane region" description="Helical" evidence="7">
    <location>
        <begin position="291"/>
        <end position="312"/>
    </location>
</feature>
<name>A0A934UV35_9MICO</name>
<dbReference type="Pfam" id="PF13727">
    <property type="entry name" value="CoA_binding_3"/>
    <property type="match status" value="1"/>
</dbReference>
<dbReference type="NCBIfam" id="TIGR03025">
    <property type="entry name" value="EPS_sugtrans"/>
    <property type="match status" value="1"/>
</dbReference>
<feature type="domain" description="Bacterial sugar transferase" evidence="8">
    <location>
        <begin position="286"/>
        <end position="474"/>
    </location>
</feature>
<evidence type="ECO:0000256" key="3">
    <source>
        <dbReference type="ARBA" id="ARBA00022679"/>
    </source>
</evidence>
<evidence type="ECO:0000256" key="2">
    <source>
        <dbReference type="ARBA" id="ARBA00006464"/>
    </source>
</evidence>
<evidence type="ECO:0000256" key="7">
    <source>
        <dbReference type="SAM" id="Phobius"/>
    </source>
</evidence>